<reference evidence="7 8" key="1">
    <citation type="submission" date="2019-09" db="EMBL/GenBank/DDBJ databases">
        <title>Arenimonas chukotkensis sp. nov., a bacterium isolated from Chukotka hot spring, Arctic region, Russia.</title>
        <authorList>
            <person name="Zayulina K.S."/>
            <person name="Prokofeva M.I."/>
            <person name="Elcheninov A.G."/>
            <person name="Novikov A."/>
            <person name="Kochetkova T.V."/>
            <person name="Kublanov I.V."/>
        </authorList>
    </citation>
    <scope>NUCLEOTIDE SEQUENCE [LARGE SCALE GENOMIC DNA]</scope>
    <source>
        <strain evidence="7 8">3729k</strain>
    </source>
</reference>
<dbReference type="InterPro" id="IPR001087">
    <property type="entry name" value="GDSL"/>
</dbReference>
<evidence type="ECO:0000256" key="4">
    <source>
        <dbReference type="PIRSR" id="PIRSR037375-1"/>
    </source>
</evidence>
<evidence type="ECO:0000313" key="7">
    <source>
        <dbReference type="EMBL" id="KAA2284278.1"/>
    </source>
</evidence>
<dbReference type="RefSeq" id="WP_149861140.1">
    <property type="nucleotide sequence ID" value="NZ_VUOD01000008.1"/>
</dbReference>
<dbReference type="CDD" id="cd01847">
    <property type="entry name" value="Triacylglycerol_lipase_like"/>
    <property type="match status" value="1"/>
</dbReference>
<dbReference type="Pfam" id="PF00657">
    <property type="entry name" value="Lipase_GDSL"/>
    <property type="match status" value="1"/>
</dbReference>
<evidence type="ECO:0000259" key="6">
    <source>
        <dbReference type="PROSITE" id="PS51208"/>
    </source>
</evidence>
<dbReference type="SUPFAM" id="SSF52266">
    <property type="entry name" value="SGNH hydrolase"/>
    <property type="match status" value="1"/>
</dbReference>
<evidence type="ECO:0000256" key="5">
    <source>
        <dbReference type="SAM" id="SignalP"/>
    </source>
</evidence>
<feature type="signal peptide" evidence="5">
    <location>
        <begin position="1"/>
        <end position="23"/>
    </location>
</feature>
<dbReference type="InterPro" id="IPR051058">
    <property type="entry name" value="GDSL_Est/Lipase"/>
</dbReference>
<dbReference type="GO" id="GO:0016788">
    <property type="term" value="F:hydrolase activity, acting on ester bonds"/>
    <property type="evidence" value="ECO:0007669"/>
    <property type="project" value="InterPro"/>
</dbReference>
<feature type="domain" description="Autotransporter" evidence="6">
    <location>
        <begin position="332"/>
        <end position="611"/>
    </location>
</feature>
<protein>
    <submittedName>
        <fullName evidence="7">Autotransporter domain-containing protein</fullName>
    </submittedName>
</protein>
<dbReference type="Pfam" id="PF03797">
    <property type="entry name" value="Autotransporter"/>
    <property type="match status" value="1"/>
</dbReference>
<evidence type="ECO:0000256" key="2">
    <source>
        <dbReference type="ARBA" id="ARBA00022729"/>
    </source>
</evidence>
<dbReference type="NCBIfam" id="TIGR01414">
    <property type="entry name" value="autotrans_barl"/>
    <property type="match status" value="1"/>
</dbReference>
<feature type="active site" description="Nucleophile" evidence="4">
    <location>
        <position position="35"/>
    </location>
</feature>
<evidence type="ECO:0000313" key="8">
    <source>
        <dbReference type="Proteomes" id="UP000322165"/>
    </source>
</evidence>
<dbReference type="PIRSF" id="PIRSF037375">
    <property type="entry name" value="Autotrns_EstA"/>
    <property type="match status" value="1"/>
</dbReference>
<keyword evidence="2 5" id="KW-0732">Signal</keyword>
<accession>A0A5B2Z619</accession>
<dbReference type="PROSITE" id="PS51208">
    <property type="entry name" value="AUTOTRANSPORTER"/>
    <property type="match status" value="1"/>
</dbReference>
<sequence length="611" mass="63260">MPRFHRLAGALALSLGFAGAAHAQSFSGFYAFGDSLTDSGNVGDVNGLPPGSSFTTNPDPVMVEIVANAFGLQAVNSLQGGSNFAWGGACVNAAGPCLNPVPNIPTQISQYLTATGGSADPNALYSIWGGANDIFATLVLDPGNAQANTVAAATAYVQQIARLQAAGANYIIVYNLPNLGVTPQFASTPNAGSVSQITVVYNSALNTGLAQLGDGIIAVDTFGLITEVMADPGLYGLSNVTGTACSPPNSVACGPQGSGLPAEYAPGTNETWLFADGVHPTGIAHRMLANVILSTIAAPVQVSMAGEAGVKINENHVRAFTDELLSDFYLDREVGGVRGWATVQYGDQDFDASAAVPGASADVLSLSLGANWRASENVYWGAAITLGNHDNDVGSGNIEGRGVIASLYGTVRFGGGGYLQGAISGGSTDLDIDRSIVLGEAVRVESGNTNAGSLGAELAFGWLFGAPGNLQHGPFVSASWLQQEIDGYAEDSGRSTSMNFAGFDRDSLVARVGYQLQGSMGTSDRSIRPYLRVAYNEEQEDDQVFVNAGSNTMNGRFTMPGFTPSKDWISADLGLNWQLGGNVTAFLAYSGRFSDDQQDGNSVSLGLRTSF</sequence>
<proteinExistence type="inferred from homology"/>
<keyword evidence="8" id="KW-1185">Reference proteome</keyword>
<feature type="chain" id="PRO_5022870290" evidence="5">
    <location>
        <begin position="24"/>
        <end position="611"/>
    </location>
</feature>
<name>A0A5B2Z619_9GAMM</name>
<evidence type="ECO:0000256" key="3">
    <source>
        <dbReference type="ARBA" id="ARBA00022801"/>
    </source>
</evidence>
<comment type="similarity">
    <text evidence="1">Belongs to the 'GDSL' lipolytic enzyme family.</text>
</comment>
<dbReference type="PANTHER" id="PTHR45648">
    <property type="entry name" value="GDSL LIPASE/ACYLHYDROLASE FAMILY PROTEIN (AFU_ORTHOLOGUE AFUA_4G14700)"/>
    <property type="match status" value="1"/>
</dbReference>
<evidence type="ECO:0000256" key="1">
    <source>
        <dbReference type="ARBA" id="ARBA00008668"/>
    </source>
</evidence>
<dbReference type="Gene3D" id="3.40.50.1110">
    <property type="entry name" value="SGNH hydrolase"/>
    <property type="match status" value="1"/>
</dbReference>
<dbReference type="Gene3D" id="2.40.128.130">
    <property type="entry name" value="Autotransporter beta-domain"/>
    <property type="match status" value="1"/>
</dbReference>
<dbReference type="InterPro" id="IPR017186">
    <property type="entry name" value="Lipase_autotranspt_EstA"/>
</dbReference>
<keyword evidence="3" id="KW-0378">Hydrolase</keyword>
<organism evidence="7 8">
    <name type="scientific">Arenimonas fontis</name>
    <dbReference type="NCBI Taxonomy" id="2608255"/>
    <lineage>
        <taxon>Bacteria</taxon>
        <taxon>Pseudomonadati</taxon>
        <taxon>Pseudomonadota</taxon>
        <taxon>Gammaproteobacteria</taxon>
        <taxon>Lysobacterales</taxon>
        <taxon>Lysobacteraceae</taxon>
        <taxon>Arenimonas</taxon>
    </lineage>
</organism>
<dbReference type="InterPro" id="IPR006315">
    <property type="entry name" value="OM_autotransptr_brl_dom"/>
</dbReference>
<gene>
    <name evidence="7" type="ORF">F0415_10310</name>
</gene>
<reference evidence="7 8" key="2">
    <citation type="submission" date="2019-09" db="EMBL/GenBank/DDBJ databases">
        <authorList>
            <person name="Mazur A."/>
        </authorList>
    </citation>
    <scope>NUCLEOTIDE SEQUENCE [LARGE SCALE GENOMIC DNA]</scope>
    <source>
        <strain evidence="7 8">3729k</strain>
    </source>
</reference>
<dbReference type="PANTHER" id="PTHR45648:SF22">
    <property type="entry name" value="GDSL LIPASE_ACYLHYDROLASE FAMILY PROTEIN (AFU_ORTHOLOGUE AFUA_4G14700)"/>
    <property type="match status" value="1"/>
</dbReference>
<comment type="caution">
    <text evidence="7">The sequence shown here is derived from an EMBL/GenBank/DDBJ whole genome shotgun (WGS) entry which is preliminary data.</text>
</comment>
<dbReference type="InterPro" id="IPR005546">
    <property type="entry name" value="Autotransporte_beta"/>
</dbReference>
<dbReference type="SUPFAM" id="SSF103515">
    <property type="entry name" value="Autotransporter"/>
    <property type="match status" value="1"/>
</dbReference>
<dbReference type="InterPro" id="IPR036709">
    <property type="entry name" value="Autotransporte_beta_dom_sf"/>
</dbReference>
<dbReference type="SMART" id="SM00869">
    <property type="entry name" value="Autotransporter"/>
    <property type="match status" value="1"/>
</dbReference>
<dbReference type="GO" id="GO:0019867">
    <property type="term" value="C:outer membrane"/>
    <property type="evidence" value="ECO:0007669"/>
    <property type="project" value="InterPro"/>
</dbReference>
<dbReference type="Proteomes" id="UP000322165">
    <property type="component" value="Unassembled WGS sequence"/>
</dbReference>
<dbReference type="EMBL" id="VUOD01000008">
    <property type="protein sequence ID" value="KAA2284278.1"/>
    <property type="molecule type" value="Genomic_DNA"/>
</dbReference>
<dbReference type="InterPro" id="IPR036514">
    <property type="entry name" value="SGNH_hydro_sf"/>
</dbReference>
<dbReference type="AlphaFoldDB" id="A0A5B2Z619"/>
<feature type="active site" evidence="4">
    <location>
        <position position="279"/>
    </location>
</feature>
<feature type="active site" evidence="4">
    <location>
        <position position="276"/>
    </location>
</feature>